<sequence>MSLADESRLGLTRPRDLGIAVLVGAVGAWLFVRSLEWLTGQPPQLPWVGPLVLWFVVALVAGLAYTTWRRIQTRRERIEPQRAVTFLAFGKASAVGGAAIAGGYLAFALLSLGHLEAEAPQQRLVRGLVAAVAGVGIAVAGLALERACRVPDPPEEDDASATNGGQPG</sequence>
<organism evidence="2 3">
    <name type="scientific">Enemella dayhoffiae</name>
    <dbReference type="NCBI Taxonomy" id="2016507"/>
    <lineage>
        <taxon>Bacteria</taxon>
        <taxon>Bacillati</taxon>
        <taxon>Actinomycetota</taxon>
        <taxon>Actinomycetes</taxon>
        <taxon>Propionibacteriales</taxon>
        <taxon>Propionibacteriaceae</taxon>
        <taxon>Enemella</taxon>
    </lineage>
</organism>
<protein>
    <recommendedName>
        <fullName evidence="4">DUF3180 domain-containing protein</fullName>
    </recommendedName>
</protein>
<reference evidence="2 3" key="1">
    <citation type="submission" date="2017-07" db="EMBL/GenBank/DDBJ databases">
        <title>Draft whole genome sequences of clinical Proprionibacteriaceae strains.</title>
        <authorList>
            <person name="Bernier A.-M."/>
            <person name="Bernard K."/>
            <person name="Domingo M.-C."/>
        </authorList>
    </citation>
    <scope>NUCLEOTIDE SEQUENCE [LARGE SCALE GENOMIC DNA]</scope>
    <source>
        <strain evidence="2 3">NML 130396</strain>
    </source>
</reference>
<dbReference type="Pfam" id="PF11377">
    <property type="entry name" value="DUF3180"/>
    <property type="match status" value="1"/>
</dbReference>
<comment type="caution">
    <text evidence="2">The sequence shown here is derived from an EMBL/GenBank/DDBJ whole genome shotgun (WGS) entry which is preliminary data.</text>
</comment>
<accession>A0A255H9Y3</accession>
<evidence type="ECO:0000256" key="1">
    <source>
        <dbReference type="SAM" id="Phobius"/>
    </source>
</evidence>
<evidence type="ECO:0008006" key="4">
    <source>
        <dbReference type="Google" id="ProtNLM"/>
    </source>
</evidence>
<dbReference type="AlphaFoldDB" id="A0A255H9Y3"/>
<feature type="transmembrane region" description="Helical" evidence="1">
    <location>
        <begin position="17"/>
        <end position="35"/>
    </location>
</feature>
<dbReference type="EMBL" id="NMVQ01000005">
    <property type="protein sequence ID" value="OYO24086.1"/>
    <property type="molecule type" value="Genomic_DNA"/>
</dbReference>
<feature type="transmembrane region" description="Helical" evidence="1">
    <location>
        <begin position="124"/>
        <end position="144"/>
    </location>
</feature>
<dbReference type="InterPro" id="IPR021517">
    <property type="entry name" value="DUF3180"/>
</dbReference>
<keyword evidence="1" id="KW-1133">Transmembrane helix</keyword>
<evidence type="ECO:0000313" key="3">
    <source>
        <dbReference type="Proteomes" id="UP000216311"/>
    </source>
</evidence>
<feature type="transmembrane region" description="Helical" evidence="1">
    <location>
        <begin position="86"/>
        <end position="112"/>
    </location>
</feature>
<proteinExistence type="predicted"/>
<name>A0A255H9Y3_9ACTN</name>
<feature type="transmembrane region" description="Helical" evidence="1">
    <location>
        <begin position="47"/>
        <end position="65"/>
    </location>
</feature>
<evidence type="ECO:0000313" key="2">
    <source>
        <dbReference type="EMBL" id="OYO24086.1"/>
    </source>
</evidence>
<gene>
    <name evidence="2" type="ORF">CGZ93_04500</name>
</gene>
<keyword evidence="3" id="KW-1185">Reference proteome</keyword>
<dbReference type="Proteomes" id="UP000216311">
    <property type="component" value="Unassembled WGS sequence"/>
</dbReference>
<keyword evidence="1" id="KW-0472">Membrane</keyword>
<keyword evidence="1" id="KW-0812">Transmembrane</keyword>